<dbReference type="CDD" id="cd00187">
    <property type="entry name" value="TOP4c"/>
    <property type="match status" value="1"/>
</dbReference>
<dbReference type="Pfam" id="PF03989">
    <property type="entry name" value="DNA_gyraseA_C"/>
    <property type="match status" value="2"/>
</dbReference>
<comment type="function">
    <text evidence="7">Topoisomerase IV is essential for chromosome segregation. It relaxes supercoiled DNA. Performs the decatenation events required during the replication of a circular DNA molecule.</text>
</comment>
<comment type="subunit">
    <text evidence="7">Heterotetramer composed of ParC and ParE.</text>
</comment>
<comment type="subcellular location">
    <subcellularLocation>
        <location evidence="7">Cell membrane</location>
        <topology evidence="7">Peripheral membrane protein</topology>
    </subcellularLocation>
</comment>
<dbReference type="EC" id="5.6.2.2" evidence="7"/>
<dbReference type="SUPFAM" id="SSF101904">
    <property type="entry name" value="GyrA/ParC C-terminal domain-like"/>
    <property type="match status" value="1"/>
</dbReference>
<evidence type="ECO:0000256" key="6">
    <source>
        <dbReference type="ARBA" id="ARBA00023235"/>
    </source>
</evidence>
<evidence type="ECO:0000256" key="4">
    <source>
        <dbReference type="ARBA" id="ARBA00023125"/>
    </source>
</evidence>
<dbReference type="SMART" id="SM00434">
    <property type="entry name" value="TOP4c"/>
    <property type="match status" value="1"/>
</dbReference>
<evidence type="ECO:0000256" key="8">
    <source>
        <dbReference type="PROSITE-ProRule" id="PRU01384"/>
    </source>
</evidence>
<dbReference type="PROSITE" id="PS52040">
    <property type="entry name" value="TOPO_IIA"/>
    <property type="match status" value="1"/>
</dbReference>
<dbReference type="InterPro" id="IPR013757">
    <property type="entry name" value="Topo_IIA_A_a_sf"/>
</dbReference>
<evidence type="ECO:0000313" key="11">
    <source>
        <dbReference type="Proteomes" id="UP000825679"/>
    </source>
</evidence>
<reference evidence="10 11" key="1">
    <citation type="submission" date="2021-08" db="EMBL/GenBank/DDBJ databases">
        <title>complete genome sequencing of Deefgea sp. D25.</title>
        <authorList>
            <person name="Bae J.-W."/>
            <person name="Gim D.-H."/>
        </authorList>
    </citation>
    <scope>NUCLEOTIDE SEQUENCE [LARGE SCALE GENOMIC DNA]</scope>
    <source>
        <strain evidence="10 11">D25</strain>
    </source>
</reference>
<dbReference type="InterPro" id="IPR005742">
    <property type="entry name" value="TopoIV_A_Gneg"/>
</dbReference>
<name>A0ABX8Z8S6_9NEIS</name>
<dbReference type="RefSeq" id="WP_221005879.1">
    <property type="nucleotide sequence ID" value="NZ_CP081150.1"/>
</dbReference>
<proteinExistence type="inferred from homology"/>
<comment type="catalytic activity">
    <reaction evidence="1 7 8">
        <text>ATP-dependent breakage, passage and rejoining of double-stranded DNA.</text>
        <dbReference type="EC" id="5.6.2.2"/>
    </reaction>
</comment>
<dbReference type="EMBL" id="CP081150">
    <property type="protein sequence ID" value="QZA77498.1"/>
    <property type="molecule type" value="Genomic_DNA"/>
</dbReference>
<dbReference type="InterPro" id="IPR050220">
    <property type="entry name" value="Type_II_DNA_Topoisomerases"/>
</dbReference>
<evidence type="ECO:0000256" key="5">
    <source>
        <dbReference type="ARBA" id="ARBA00023136"/>
    </source>
</evidence>
<gene>
    <name evidence="7 10" type="primary">parC</name>
    <name evidence="10" type="ORF">K4H28_14630</name>
</gene>
<feature type="site" description="Interaction with DNA" evidence="7">
    <location>
        <position position="110"/>
    </location>
</feature>
<sequence>MSDDLLDPVETPIEPIALSPSGPSRFIETQVSTVPDDGESVQLGLYAEKSYLEYAMSVVKSRALPQIEDGQKPVQRRILYAMHELGLSSTAKPMKSARIVGDVLGKYHPHGDQSAYDALVRIAQDFSLRYPLIDGHGNFGSRDGDGAAAYRYTEARLTPVADLLLGELDKGTTDFTPNYDGAFQEPVLLPARLPMLLLNGASGIAVGMATEMPSHNLGEVADASIALIRNPKLSTAELLTYIQGPDLPGGGQIISSHKDIATAYENGRGSLKVRARWEKEELARGQWQMIVTELPHGTSSQKVLEEIEELTNPKVKKGKKALTQDQVQTKQLILSVLDRVRDESGKDKSVRLVFEPKSSRQSSDDLMNLLLAHTSLESSLSINIVTIGRDGRPGQKTLRDLIAEWIDFRFVTVTRRCQHRLGQVDDRIHILEGRLLVLLNIDEVIRIIRHSDEPKSALMEAFNLSERQAEDILEIRLRQLARLEGIKIEQELTALRTEKAELENLLANPAAMQKQIIKEIDADKKKYADPRRTLIEQAERAVAEIAVVDEPVTIILSEKGWLRARQGHGLDLQSLTFKDGDSQLAAIECRTVDQIALFGSDGRVYSIQASVVPGGRGDGVPVTTLVDLVAKTRITQMLAAKMGEWLVIANSSGYGFACQFDNLLSRQKAGKAFLTLEEDEKLLRVTTFVPRETSIVACLSSAGKLHLFPYSEFKQLTGGGRGVITMALDDKDQLGAITICDGITLTINVVNRGKAVEWVLNENEMAPYIGKRARKGKPISSAFKFPGF</sequence>
<dbReference type="SUPFAM" id="SSF56719">
    <property type="entry name" value="Type II DNA topoisomerase"/>
    <property type="match status" value="1"/>
</dbReference>
<dbReference type="Gene3D" id="1.10.268.10">
    <property type="entry name" value="Topoisomerase, domain 3"/>
    <property type="match status" value="1"/>
</dbReference>
<dbReference type="Proteomes" id="UP000825679">
    <property type="component" value="Chromosome"/>
</dbReference>
<dbReference type="Gene3D" id="3.90.199.10">
    <property type="entry name" value="Topoisomerase II, domain 5"/>
    <property type="match status" value="1"/>
</dbReference>
<dbReference type="Pfam" id="PF00521">
    <property type="entry name" value="DNA_topoisoIV"/>
    <property type="match status" value="1"/>
</dbReference>
<dbReference type="InterPro" id="IPR035516">
    <property type="entry name" value="Gyrase/topoIV_suA_C"/>
</dbReference>
<feature type="active site" description="O-(5'-phospho-DNA)-tyrosine intermediate" evidence="7 8">
    <location>
        <position position="152"/>
    </location>
</feature>
<feature type="site" description="Transition state stabilizer" evidence="7">
    <location>
        <position position="151"/>
    </location>
</feature>
<feature type="site" description="Interaction with DNA" evidence="7">
    <location>
        <position position="108"/>
    </location>
</feature>
<dbReference type="PANTHER" id="PTHR43493:SF1">
    <property type="entry name" value="DNA TOPOISOMERASE 4 SUBUNIT A"/>
    <property type="match status" value="1"/>
</dbReference>
<keyword evidence="3 7" id="KW-0799">Topoisomerase</keyword>
<feature type="domain" description="Topo IIA-type catalytic" evidence="9">
    <location>
        <begin position="64"/>
        <end position="550"/>
    </location>
</feature>
<evidence type="ECO:0000256" key="7">
    <source>
        <dbReference type="HAMAP-Rule" id="MF_00936"/>
    </source>
</evidence>
<dbReference type="InterPro" id="IPR013758">
    <property type="entry name" value="Topo_IIA_A/C_ab"/>
</dbReference>
<dbReference type="HAMAP" id="MF_00936">
    <property type="entry name" value="ParC_type1"/>
    <property type="match status" value="1"/>
</dbReference>
<evidence type="ECO:0000313" key="10">
    <source>
        <dbReference type="EMBL" id="QZA77498.1"/>
    </source>
</evidence>
<evidence type="ECO:0000256" key="3">
    <source>
        <dbReference type="ARBA" id="ARBA00023029"/>
    </source>
</evidence>
<keyword evidence="4 7" id="KW-0238">DNA-binding</keyword>
<dbReference type="Gene3D" id="2.120.10.90">
    <property type="entry name" value="DNA gyrase/topoisomerase IV, subunit A, C-terminal"/>
    <property type="match status" value="1"/>
</dbReference>
<evidence type="ECO:0000256" key="2">
    <source>
        <dbReference type="ARBA" id="ARBA00022475"/>
    </source>
</evidence>
<protein>
    <recommendedName>
        <fullName evidence="7">DNA topoisomerase 4 subunit A</fullName>
        <ecNumber evidence="7">5.6.2.2</ecNumber>
    </recommendedName>
    <alternativeName>
        <fullName evidence="7">Topoisomerase IV subunit A</fullName>
    </alternativeName>
</protein>
<dbReference type="InterPro" id="IPR002205">
    <property type="entry name" value="Topo_IIA_dom_A"/>
</dbReference>
<keyword evidence="2 7" id="KW-1003">Cell membrane</keyword>
<dbReference type="NCBIfam" id="TIGR01062">
    <property type="entry name" value="parC_Gneg"/>
    <property type="match status" value="1"/>
</dbReference>
<accession>A0ABX8Z8S6</accession>
<evidence type="ECO:0000259" key="9">
    <source>
        <dbReference type="PROSITE" id="PS52040"/>
    </source>
</evidence>
<dbReference type="NCBIfam" id="NF004044">
    <property type="entry name" value="PRK05561.1"/>
    <property type="match status" value="1"/>
</dbReference>
<feature type="site" description="Interaction with DNA" evidence="7">
    <location>
        <position position="72"/>
    </location>
</feature>
<dbReference type="GO" id="GO:0003918">
    <property type="term" value="F:DNA topoisomerase type II (double strand cut, ATP-hydrolyzing) activity"/>
    <property type="evidence" value="ECO:0007669"/>
    <property type="project" value="UniProtKB-EC"/>
</dbReference>
<dbReference type="InterPro" id="IPR013760">
    <property type="entry name" value="Topo_IIA-like_dom_sf"/>
</dbReference>
<evidence type="ECO:0000256" key="1">
    <source>
        <dbReference type="ARBA" id="ARBA00000185"/>
    </source>
</evidence>
<comment type="similarity">
    <text evidence="7">Belongs to the type II topoisomerase GyrA/ParC subunit family. ParC type 1 subfamily.</text>
</comment>
<keyword evidence="6 7" id="KW-0413">Isomerase</keyword>
<keyword evidence="11" id="KW-1185">Reference proteome</keyword>
<dbReference type="Gene3D" id="3.30.1360.40">
    <property type="match status" value="1"/>
</dbReference>
<dbReference type="InterPro" id="IPR006691">
    <property type="entry name" value="GyrA/parC_rep"/>
</dbReference>
<organism evidence="10 11">
    <name type="scientific">Deefgea tanakiae</name>
    <dbReference type="NCBI Taxonomy" id="2865840"/>
    <lineage>
        <taxon>Bacteria</taxon>
        <taxon>Pseudomonadati</taxon>
        <taxon>Pseudomonadota</taxon>
        <taxon>Betaproteobacteria</taxon>
        <taxon>Neisseriales</taxon>
        <taxon>Chitinibacteraceae</taxon>
        <taxon>Deefgea</taxon>
    </lineage>
</organism>
<dbReference type="PANTHER" id="PTHR43493">
    <property type="entry name" value="DNA GYRASE/TOPOISOMERASE SUBUNIT A"/>
    <property type="match status" value="1"/>
</dbReference>
<keyword evidence="5 7" id="KW-0472">Membrane</keyword>